<keyword evidence="7" id="KW-1185">Reference proteome</keyword>
<dbReference type="GO" id="GO:0046306">
    <property type="term" value="P:alkanesulfonate catabolic process"/>
    <property type="evidence" value="ECO:0007669"/>
    <property type="project" value="TreeGrafter"/>
</dbReference>
<gene>
    <name evidence="6" type="ORF">GCM10010358_62650</name>
</gene>
<dbReference type="RefSeq" id="WP_190193706.1">
    <property type="nucleotide sequence ID" value="NZ_BMVU01000043.1"/>
</dbReference>
<reference evidence="6" key="2">
    <citation type="submission" date="2020-09" db="EMBL/GenBank/DDBJ databases">
        <authorList>
            <person name="Sun Q."/>
            <person name="Ohkuma M."/>
        </authorList>
    </citation>
    <scope>NUCLEOTIDE SEQUENCE</scope>
    <source>
        <strain evidence="6">JCM 4790</strain>
    </source>
</reference>
<reference evidence="6" key="1">
    <citation type="journal article" date="2014" name="Int. J. Syst. Evol. Microbiol.">
        <title>Complete genome sequence of Corynebacterium casei LMG S-19264T (=DSM 44701T), isolated from a smear-ripened cheese.</title>
        <authorList>
            <consortium name="US DOE Joint Genome Institute (JGI-PGF)"/>
            <person name="Walter F."/>
            <person name="Albersmeier A."/>
            <person name="Kalinowski J."/>
            <person name="Ruckert C."/>
        </authorList>
    </citation>
    <scope>NUCLEOTIDE SEQUENCE</scope>
    <source>
        <strain evidence="6">JCM 4790</strain>
    </source>
</reference>
<dbReference type="InterPro" id="IPR036661">
    <property type="entry name" value="Luciferase-like_sf"/>
</dbReference>
<evidence type="ECO:0000313" key="6">
    <source>
        <dbReference type="EMBL" id="GGY00362.1"/>
    </source>
</evidence>
<evidence type="ECO:0000256" key="4">
    <source>
        <dbReference type="ARBA" id="ARBA00023033"/>
    </source>
</evidence>
<dbReference type="SUPFAM" id="SSF51679">
    <property type="entry name" value="Bacterial luciferase-like"/>
    <property type="match status" value="1"/>
</dbReference>
<evidence type="ECO:0000256" key="3">
    <source>
        <dbReference type="ARBA" id="ARBA00023002"/>
    </source>
</evidence>
<dbReference type="InterPro" id="IPR019923">
    <property type="entry name" value="Lucif-like_OxRdtase_MSMEG_2516"/>
</dbReference>
<keyword evidence="2" id="KW-0288">FMN</keyword>
<dbReference type="PANTHER" id="PTHR42847">
    <property type="entry name" value="ALKANESULFONATE MONOOXYGENASE"/>
    <property type="match status" value="1"/>
</dbReference>
<keyword evidence="4" id="KW-0503">Monooxygenase</keyword>
<evidence type="ECO:0000256" key="2">
    <source>
        <dbReference type="ARBA" id="ARBA00022643"/>
    </source>
</evidence>
<keyword evidence="3" id="KW-0560">Oxidoreductase</keyword>
<dbReference type="AlphaFoldDB" id="A0A918NVP5"/>
<organism evidence="6 7">
    <name type="scientific">Streptomyces minutiscleroticus</name>
    <dbReference type="NCBI Taxonomy" id="68238"/>
    <lineage>
        <taxon>Bacteria</taxon>
        <taxon>Bacillati</taxon>
        <taxon>Actinomycetota</taxon>
        <taxon>Actinomycetes</taxon>
        <taxon>Kitasatosporales</taxon>
        <taxon>Streptomycetaceae</taxon>
        <taxon>Streptomyces</taxon>
    </lineage>
</organism>
<protein>
    <submittedName>
        <fullName evidence="6">LLM class F420-dependent oxidoreductase</fullName>
    </submittedName>
</protein>
<evidence type="ECO:0000259" key="5">
    <source>
        <dbReference type="Pfam" id="PF00296"/>
    </source>
</evidence>
<proteinExistence type="predicted"/>
<accession>A0A918NVP5</accession>
<dbReference type="Proteomes" id="UP000619244">
    <property type="component" value="Unassembled WGS sequence"/>
</dbReference>
<dbReference type="EMBL" id="BMVU01000043">
    <property type="protein sequence ID" value="GGY00362.1"/>
    <property type="molecule type" value="Genomic_DNA"/>
</dbReference>
<dbReference type="Pfam" id="PF00296">
    <property type="entry name" value="Bac_luciferase"/>
    <property type="match status" value="1"/>
</dbReference>
<evidence type="ECO:0000313" key="7">
    <source>
        <dbReference type="Proteomes" id="UP000619244"/>
    </source>
</evidence>
<sequence>MPREFRFGVNLLQPASDSEWAAKCRRAEELGYDIVHVPDHLGWPAPFPSLVAAAHVTEHVRLGTFVLNAAFWNPALLAREVATTDRLTGGRLEVGLGAGYVREEFEAAGVEFGTPGSRFRRLEAAVEALDRLLPDESHEPGPVQRPRPPLLVGGNGDRVLRLAARRAQTVAFTSARADRGTGGLRAIGAGELQERVALARRLCAEYGTDPELNLLVQQVVVTEDREAAARELRRHLPYMTVEDLLDHPILLVGTVKEIAERLHAHRERYGFTYITVLEPYMDAFGEVIGALRGRAD</sequence>
<comment type="caution">
    <text evidence="6">The sequence shown here is derived from an EMBL/GenBank/DDBJ whole genome shotgun (WGS) entry which is preliminary data.</text>
</comment>
<dbReference type="NCBIfam" id="TIGR03621">
    <property type="entry name" value="F420_MSMEG_2516"/>
    <property type="match status" value="1"/>
</dbReference>
<name>A0A918NVP5_9ACTN</name>
<dbReference type="PANTHER" id="PTHR42847:SF4">
    <property type="entry name" value="ALKANESULFONATE MONOOXYGENASE-RELATED"/>
    <property type="match status" value="1"/>
</dbReference>
<feature type="domain" description="Luciferase-like" evidence="5">
    <location>
        <begin position="24"/>
        <end position="236"/>
    </location>
</feature>
<dbReference type="InterPro" id="IPR011251">
    <property type="entry name" value="Luciferase-like_dom"/>
</dbReference>
<evidence type="ECO:0000256" key="1">
    <source>
        <dbReference type="ARBA" id="ARBA00022630"/>
    </source>
</evidence>
<keyword evidence="1" id="KW-0285">Flavoprotein</keyword>
<dbReference type="Gene3D" id="3.20.20.30">
    <property type="entry name" value="Luciferase-like domain"/>
    <property type="match status" value="1"/>
</dbReference>
<dbReference type="InterPro" id="IPR050172">
    <property type="entry name" value="SsuD_RutA_monooxygenase"/>
</dbReference>
<dbReference type="GO" id="GO:0008726">
    <property type="term" value="F:alkanesulfonate monooxygenase activity"/>
    <property type="evidence" value="ECO:0007669"/>
    <property type="project" value="TreeGrafter"/>
</dbReference>